<feature type="region of interest" description="Disordered" evidence="1">
    <location>
        <begin position="143"/>
        <end position="175"/>
    </location>
</feature>
<evidence type="ECO:0000313" key="3">
    <source>
        <dbReference type="Proteomes" id="UP000515873"/>
    </source>
</evidence>
<proteinExistence type="predicted"/>
<dbReference type="AlphaFoldDB" id="A0A7G8QB05"/>
<reference evidence="2 3" key="1">
    <citation type="submission" date="2020-08" db="EMBL/GenBank/DDBJ databases">
        <title>Dyella sp. G9 isolated from forest soil.</title>
        <authorList>
            <person name="Fu J."/>
            <person name="Qiu L."/>
        </authorList>
    </citation>
    <scope>NUCLEOTIDE SEQUENCE [LARGE SCALE GENOMIC DNA]</scope>
    <source>
        <strain evidence="2 3">G9</strain>
    </source>
</reference>
<feature type="compositionally biased region" description="Basic and acidic residues" evidence="1">
    <location>
        <begin position="148"/>
        <end position="175"/>
    </location>
</feature>
<protein>
    <submittedName>
        <fullName evidence="2">Uncharacterized protein</fullName>
    </submittedName>
</protein>
<evidence type="ECO:0000313" key="2">
    <source>
        <dbReference type="EMBL" id="QNK03963.1"/>
    </source>
</evidence>
<dbReference type="RefSeq" id="WP_187059426.1">
    <property type="nucleotide sequence ID" value="NZ_CP060412.1"/>
</dbReference>
<dbReference type="Proteomes" id="UP000515873">
    <property type="component" value="Chromosome"/>
</dbReference>
<accession>A0A7G8QB05</accession>
<dbReference type="KEGG" id="dtl:H8F01_15035"/>
<dbReference type="EMBL" id="CP060412">
    <property type="protein sequence ID" value="QNK03963.1"/>
    <property type="molecule type" value="Genomic_DNA"/>
</dbReference>
<evidence type="ECO:0000256" key="1">
    <source>
        <dbReference type="SAM" id="MobiDB-lite"/>
    </source>
</evidence>
<organism evidence="2 3">
    <name type="scientific">Dyella telluris</name>
    <dbReference type="NCBI Taxonomy" id="2763498"/>
    <lineage>
        <taxon>Bacteria</taxon>
        <taxon>Pseudomonadati</taxon>
        <taxon>Pseudomonadota</taxon>
        <taxon>Gammaproteobacteria</taxon>
        <taxon>Lysobacterales</taxon>
        <taxon>Rhodanobacteraceae</taxon>
        <taxon>Dyella</taxon>
    </lineage>
</organism>
<gene>
    <name evidence="2" type="ORF">H8F01_15035</name>
</gene>
<name>A0A7G8QB05_9GAMM</name>
<keyword evidence="3" id="KW-1185">Reference proteome</keyword>
<sequence>MWMAWGAPAAATVALTAGLLIFAQRRRHRRKAADAAQSATTLIGWKGWSYRAVAPSRAEFFGAERPELPLVWAVDRVQLDVWTHGSTPGLKPATDARYGLMKPARPPKIDLSLDDDAFIHWVSGVQEAAPSPALLPMQEPVQAEDNAQAERDQALRDEAAHREAAEREQQEREAQHLAQQRAMEIEAARIEAERVEAERRQAMEREAQRVQAEQRAAAEAVTRREDVSRQDAVAEAKKLLTAGYPQKALDALAPALAAPHATGEAWTVAGWCWWRTARDNGPEAEKAVVQAIQAFHRAMAAEPDREAMLGSALIRCHLFMAEHLRGDARAEALDAALRMMGNASAAGRSGDAKFVQEHASTLYERALLASPEERAQRLEQAQQLLSGLPAKDIDLDARWLMVTIGLAQAQQMQGRAADTALARAAEALADVPADAPQDTRDHWLARLIDVELLRVRPLKGAARLMRLRQLRDDYAPKLAQARSILPLLSWIQVLREWAAALSERPAREKLAEAETMFERVESLSPEDIGSVHFARAYYLRLRSAHESIGAALDTLEKADSLLAKAQSPVLSRETISLERAEVALARAPLVDRSERHTALEQAVRYADVATSVDDGNLSRALSCAITARLARFDTVTPSASESRELANLAGRLLDAAPYDAEAMHLSARGEFAAGNAKAASELCEAAWDAGCRDAGLLRLWRESLNRLPDTLADAANDPHWKRLNQCTRLAQSIGLATQ</sequence>